<evidence type="ECO:0000256" key="1">
    <source>
        <dbReference type="SAM" id="MobiDB-lite"/>
    </source>
</evidence>
<dbReference type="Proteomes" id="UP001634394">
    <property type="component" value="Unassembled WGS sequence"/>
</dbReference>
<dbReference type="SUPFAM" id="SSF53474">
    <property type="entry name" value="alpha/beta-Hydrolases"/>
    <property type="match status" value="1"/>
</dbReference>
<name>A0ABD3XP15_SINWO</name>
<feature type="region of interest" description="Disordered" evidence="1">
    <location>
        <begin position="1"/>
        <end position="37"/>
    </location>
</feature>
<gene>
    <name evidence="4" type="ORF">ACJMK2_000331</name>
</gene>
<organism evidence="4 5">
    <name type="scientific">Sinanodonta woodiana</name>
    <name type="common">Chinese pond mussel</name>
    <name type="synonym">Anodonta woodiana</name>
    <dbReference type="NCBI Taxonomy" id="1069815"/>
    <lineage>
        <taxon>Eukaryota</taxon>
        <taxon>Metazoa</taxon>
        <taxon>Spiralia</taxon>
        <taxon>Lophotrochozoa</taxon>
        <taxon>Mollusca</taxon>
        <taxon>Bivalvia</taxon>
        <taxon>Autobranchia</taxon>
        <taxon>Heteroconchia</taxon>
        <taxon>Palaeoheterodonta</taxon>
        <taxon>Unionida</taxon>
        <taxon>Unionoidea</taxon>
        <taxon>Unionidae</taxon>
        <taxon>Unioninae</taxon>
        <taxon>Sinanodonta</taxon>
    </lineage>
</organism>
<sequence length="411" mass="46896">MSETRKRKIPEKGKSSLTVAEDKHTSDPQPEKKSVRKTNVNQIKESQSRGFIKHFVMAAKILVAMLLIPPFLNYAALQREITHLKPEIGELYDIGWGQKLFLACQGKGPPTVVMDAPTGMTSDVWTLVWTKLALYSRVCVYDRAGLGFSDRPHQNHSDTDGNEGQSNYRNKWTPYTVERMVDDLQHLLTKSSQQPKPFVFVGAELGALVSQFYAQLYPSDVAGLILINPITDDLFDLDSGIWRHHWFGHIVPSYQTLQLGAAIGLARLAIMFGLLQHPLHMAKGISEDVEKRQKHLLCHPRHLSTVVDEHYFINESFAQFRIARLMRTVPENVTVTFLSGNYYDEQMPNALNKAWAKAEQSLMSKIYPRAQHIVVNGGDRHLIYKNPYSVIEPVQKVVKQWQTRHRTSQER</sequence>
<feature type="transmembrane region" description="Helical" evidence="2">
    <location>
        <begin position="51"/>
        <end position="72"/>
    </location>
</feature>
<keyword evidence="2" id="KW-0812">Transmembrane</keyword>
<dbReference type="PANTHER" id="PTHR43798">
    <property type="entry name" value="MONOACYLGLYCEROL LIPASE"/>
    <property type="match status" value="1"/>
</dbReference>
<dbReference type="Gene3D" id="3.40.50.1820">
    <property type="entry name" value="alpha/beta hydrolase"/>
    <property type="match status" value="1"/>
</dbReference>
<dbReference type="Pfam" id="PF00561">
    <property type="entry name" value="Abhydrolase_1"/>
    <property type="match status" value="1"/>
</dbReference>
<reference evidence="4 5" key="1">
    <citation type="submission" date="2024-11" db="EMBL/GenBank/DDBJ databases">
        <title>Chromosome-level genome assembly of the freshwater bivalve Anodonta woodiana.</title>
        <authorList>
            <person name="Chen X."/>
        </authorList>
    </citation>
    <scope>NUCLEOTIDE SEQUENCE [LARGE SCALE GENOMIC DNA]</scope>
    <source>
        <strain evidence="4">MN2024</strain>
        <tissue evidence="4">Gills</tissue>
    </source>
</reference>
<keyword evidence="2" id="KW-0472">Membrane</keyword>
<feature type="domain" description="AB hydrolase-1" evidence="3">
    <location>
        <begin position="137"/>
        <end position="232"/>
    </location>
</feature>
<evidence type="ECO:0000259" key="3">
    <source>
        <dbReference type="Pfam" id="PF00561"/>
    </source>
</evidence>
<dbReference type="EMBL" id="JBJQND010000001">
    <property type="protein sequence ID" value="KAL3887946.1"/>
    <property type="molecule type" value="Genomic_DNA"/>
</dbReference>
<evidence type="ECO:0000313" key="4">
    <source>
        <dbReference type="EMBL" id="KAL3887946.1"/>
    </source>
</evidence>
<evidence type="ECO:0000313" key="5">
    <source>
        <dbReference type="Proteomes" id="UP001634394"/>
    </source>
</evidence>
<accession>A0ABD3XP15</accession>
<dbReference type="PANTHER" id="PTHR43798:SF33">
    <property type="entry name" value="HYDROLASE, PUTATIVE (AFU_ORTHOLOGUE AFUA_2G14860)-RELATED"/>
    <property type="match status" value="1"/>
</dbReference>
<keyword evidence="2" id="KW-1133">Transmembrane helix</keyword>
<dbReference type="InterPro" id="IPR029058">
    <property type="entry name" value="AB_hydrolase_fold"/>
</dbReference>
<feature type="compositionally biased region" description="Basic and acidic residues" evidence="1">
    <location>
        <begin position="10"/>
        <end position="33"/>
    </location>
</feature>
<evidence type="ECO:0000256" key="2">
    <source>
        <dbReference type="SAM" id="Phobius"/>
    </source>
</evidence>
<dbReference type="AlphaFoldDB" id="A0ABD3XP15"/>
<protein>
    <recommendedName>
        <fullName evidence="3">AB hydrolase-1 domain-containing protein</fullName>
    </recommendedName>
</protein>
<comment type="caution">
    <text evidence="4">The sequence shown here is derived from an EMBL/GenBank/DDBJ whole genome shotgun (WGS) entry which is preliminary data.</text>
</comment>
<dbReference type="InterPro" id="IPR050266">
    <property type="entry name" value="AB_hydrolase_sf"/>
</dbReference>
<keyword evidence="5" id="KW-1185">Reference proteome</keyword>
<proteinExistence type="predicted"/>
<dbReference type="InterPro" id="IPR000073">
    <property type="entry name" value="AB_hydrolase_1"/>
</dbReference>